<accession>A0A0D1EH26</accession>
<evidence type="ECO:0000313" key="6">
    <source>
        <dbReference type="Proteomes" id="UP000032232"/>
    </source>
</evidence>
<dbReference type="EMBL" id="JYFE01000038">
    <property type="protein sequence ID" value="KIT16191.1"/>
    <property type="molecule type" value="Genomic_DNA"/>
</dbReference>
<dbReference type="InterPro" id="IPR036693">
    <property type="entry name" value="TF_LuxR_autoind-bd_dom_sf"/>
</dbReference>
<evidence type="ECO:0000313" key="5">
    <source>
        <dbReference type="EMBL" id="KIT16191.1"/>
    </source>
</evidence>
<organism evidence="5 6">
    <name type="scientific">Jannaschia aquimarina</name>
    <dbReference type="NCBI Taxonomy" id="935700"/>
    <lineage>
        <taxon>Bacteria</taxon>
        <taxon>Pseudomonadati</taxon>
        <taxon>Pseudomonadota</taxon>
        <taxon>Alphaproteobacteria</taxon>
        <taxon>Rhodobacterales</taxon>
        <taxon>Roseobacteraceae</taxon>
        <taxon>Jannaschia</taxon>
    </lineage>
</organism>
<dbReference type="CDD" id="cd06170">
    <property type="entry name" value="LuxR_C_like"/>
    <property type="match status" value="1"/>
</dbReference>
<dbReference type="Proteomes" id="UP000032232">
    <property type="component" value="Unassembled WGS sequence"/>
</dbReference>
<keyword evidence="3" id="KW-0804">Transcription</keyword>
<dbReference type="PANTHER" id="PTHR43214">
    <property type="entry name" value="TWO-COMPONENT RESPONSE REGULATOR"/>
    <property type="match status" value="1"/>
</dbReference>
<dbReference type="InterPro" id="IPR036388">
    <property type="entry name" value="WH-like_DNA-bd_sf"/>
</dbReference>
<reference evidence="5 6" key="1">
    <citation type="submission" date="2015-02" db="EMBL/GenBank/DDBJ databases">
        <title>Genome Sequence of Jannaschia aquimarina DSM28248, a member of the Roseobacter clade.</title>
        <authorList>
            <person name="Voget S."/>
            <person name="Daniel R."/>
        </authorList>
    </citation>
    <scope>NUCLEOTIDE SEQUENCE [LARGE SCALE GENOMIC DNA]</scope>
    <source>
        <strain evidence="5 6">GSW-M26</strain>
    </source>
</reference>
<dbReference type="Gene3D" id="3.30.450.80">
    <property type="entry name" value="Transcription factor LuxR-like, autoinducer-binding domain"/>
    <property type="match status" value="1"/>
</dbReference>
<dbReference type="RefSeq" id="WP_043918870.1">
    <property type="nucleotide sequence ID" value="NZ_FZPF01000015.1"/>
</dbReference>
<dbReference type="InterPro" id="IPR005143">
    <property type="entry name" value="TF_LuxR_autoind-bd_dom"/>
</dbReference>
<dbReference type="GO" id="GO:0016987">
    <property type="term" value="F:sigma factor activity"/>
    <property type="evidence" value="ECO:0007669"/>
    <property type="project" value="InterPro"/>
</dbReference>
<keyword evidence="6" id="KW-1185">Reference proteome</keyword>
<protein>
    <submittedName>
        <fullName evidence="5">LuxR_1 protein</fullName>
    </submittedName>
</protein>
<dbReference type="STRING" id="935700.jaqu_20520"/>
<dbReference type="Pfam" id="PF03472">
    <property type="entry name" value="Autoind_bind"/>
    <property type="match status" value="1"/>
</dbReference>
<comment type="caution">
    <text evidence="5">The sequence shown here is derived from an EMBL/GenBank/DDBJ whole genome shotgun (WGS) entry which is preliminary data.</text>
</comment>
<dbReference type="InterPro" id="IPR039420">
    <property type="entry name" value="WalR-like"/>
</dbReference>
<dbReference type="PRINTS" id="PR00038">
    <property type="entry name" value="HTHLUXR"/>
</dbReference>
<keyword evidence="1" id="KW-0805">Transcription regulation</keyword>
<dbReference type="InterPro" id="IPR000792">
    <property type="entry name" value="Tscrpt_reg_LuxR_C"/>
</dbReference>
<keyword evidence="2" id="KW-0238">DNA-binding</keyword>
<sequence length="251" mass="28247">MIRSHIPELLDKITKATGVDEVWTLWTSYAEEFGIDRMFYAATHFRTLYGLGDVKDALILTNYSKHYTDIYIEGGLFRDAPMVRWAMTEVGVRSFRDVHRDAVEGRLTPAEMKVLEFNARQGVVAGYAISFPRSSPRAGFGVGLSSTKMNQDAMDELWAEHGAEIELVSHVAHLAMISLPHGDHVRVLTPRQREVLELVADGKTVQDVALILERNPATVEKHLRLAREALDVETTAQAIRKVSVQNQVFLF</sequence>
<feature type="domain" description="HTH luxR-type" evidence="4">
    <location>
        <begin position="181"/>
        <end position="246"/>
    </location>
</feature>
<proteinExistence type="predicted"/>
<evidence type="ECO:0000256" key="2">
    <source>
        <dbReference type="ARBA" id="ARBA00023125"/>
    </source>
</evidence>
<dbReference type="PROSITE" id="PS50043">
    <property type="entry name" value="HTH_LUXR_2"/>
    <property type="match status" value="1"/>
</dbReference>
<dbReference type="Pfam" id="PF08281">
    <property type="entry name" value="Sigma70_r4_2"/>
    <property type="match status" value="1"/>
</dbReference>
<name>A0A0D1EH26_9RHOB</name>
<dbReference type="SUPFAM" id="SSF46894">
    <property type="entry name" value="C-terminal effector domain of the bipartite response regulators"/>
    <property type="match status" value="1"/>
</dbReference>
<dbReference type="AlphaFoldDB" id="A0A0D1EH26"/>
<dbReference type="InterPro" id="IPR013249">
    <property type="entry name" value="RNA_pol_sigma70_r4_t2"/>
</dbReference>
<dbReference type="GO" id="GO:0003677">
    <property type="term" value="F:DNA binding"/>
    <property type="evidence" value="ECO:0007669"/>
    <property type="project" value="UniProtKB-KW"/>
</dbReference>
<dbReference type="InterPro" id="IPR016032">
    <property type="entry name" value="Sig_transdc_resp-reg_C-effctor"/>
</dbReference>
<evidence type="ECO:0000256" key="3">
    <source>
        <dbReference type="ARBA" id="ARBA00023163"/>
    </source>
</evidence>
<dbReference type="Gene3D" id="1.10.10.10">
    <property type="entry name" value="Winged helix-like DNA-binding domain superfamily/Winged helix DNA-binding domain"/>
    <property type="match status" value="1"/>
</dbReference>
<dbReference type="SMART" id="SM00421">
    <property type="entry name" value="HTH_LUXR"/>
    <property type="match status" value="1"/>
</dbReference>
<dbReference type="PATRIC" id="fig|935700.4.peg.2118"/>
<gene>
    <name evidence="5" type="primary">luxR_1</name>
    <name evidence="5" type="ORF">jaqu_20520</name>
</gene>
<dbReference type="OrthoDB" id="3679796at2"/>
<dbReference type="SUPFAM" id="SSF75516">
    <property type="entry name" value="Pheromone-binding domain of LuxR-like quorum-sensing transcription factors"/>
    <property type="match status" value="1"/>
</dbReference>
<evidence type="ECO:0000256" key="1">
    <source>
        <dbReference type="ARBA" id="ARBA00023015"/>
    </source>
</evidence>
<evidence type="ECO:0000259" key="4">
    <source>
        <dbReference type="PROSITE" id="PS50043"/>
    </source>
</evidence>
<dbReference type="GO" id="GO:0006352">
    <property type="term" value="P:DNA-templated transcription initiation"/>
    <property type="evidence" value="ECO:0007669"/>
    <property type="project" value="InterPro"/>
</dbReference>